<evidence type="ECO:0000313" key="3">
    <source>
        <dbReference type="Ensembl" id="ENSAPLP00020020420.1"/>
    </source>
</evidence>
<feature type="domain" description="UBA" evidence="2">
    <location>
        <begin position="302"/>
        <end position="349"/>
    </location>
</feature>
<dbReference type="GO" id="GO:0043162">
    <property type="term" value="P:ubiquitin-dependent protein catabolic process via the multivesicular body sorting pathway"/>
    <property type="evidence" value="ECO:0007669"/>
    <property type="project" value="InterPro"/>
</dbReference>
<name>A0A8B9TGQ5_ANAPL</name>
<evidence type="ECO:0000259" key="2">
    <source>
        <dbReference type="PROSITE" id="PS50030"/>
    </source>
</evidence>
<dbReference type="FunFam" id="1.20.120.1920:FF:000002">
    <property type="entry name" value="Ubiquitin-associated protein 1-like a"/>
    <property type="match status" value="1"/>
</dbReference>
<evidence type="ECO:0000313" key="4">
    <source>
        <dbReference type="Proteomes" id="UP000694400"/>
    </source>
</evidence>
<accession>A0A8B9TGQ5</accession>
<dbReference type="Pfam" id="PF21267">
    <property type="entry name" value="UBAP-1_UBA2"/>
    <property type="match status" value="1"/>
</dbReference>
<sequence length="373" mass="41586">HENTIFEIFPFPSGFLKSQAAGRWRSHDFSLERKVLYWLEAASQHQTSRHRLTTDTVPTAPPCWLLLVDATEGRETAGSRARDWCGAQIRPKTSPGLLEPPPENGFKTASPDTGKQRRSLVLFNNMKNELEAARRKLAALVHPLNRVTAESGGLPEPPALPQRSRNNRSLKYGPAASISCVGGLVPAPPPGPAAPMPPIRKHKPTVPSLSPYTCLPPARPLASRKTKPDSATDLLAALSQEERDLIEPVIALGYPARKAILTLQKTGRQSLGQFLGYLRACDRLLKQGYEEGQVEEAMEMFQYSEKKAAEFLHLLAQFNDMGFQQNEIKEVLLLCGNQRDKALEELMMKRLHAQETSRNLSREMKDWLSSAFH</sequence>
<reference evidence="3" key="2">
    <citation type="submission" date="2025-08" db="UniProtKB">
        <authorList>
            <consortium name="Ensembl"/>
        </authorList>
    </citation>
    <scope>IDENTIFICATION</scope>
</reference>
<reference evidence="3" key="1">
    <citation type="submission" date="2019-08" db="EMBL/GenBank/DDBJ databases">
        <title>Three high-quality genomes provides insights into domestication of ducks.</title>
        <authorList>
            <person name="Hou Z.C."/>
            <person name="Zhu F."/>
            <person name="Yin Z.T."/>
            <person name="Zhang F."/>
        </authorList>
    </citation>
    <scope>NUCLEOTIDE SEQUENCE [LARGE SCALE GENOMIC DNA]</scope>
</reference>
<dbReference type="PANTHER" id="PTHR15960">
    <property type="entry name" value="LD44032P"/>
    <property type="match status" value="1"/>
</dbReference>
<reference evidence="3" key="3">
    <citation type="submission" date="2025-09" db="UniProtKB">
        <authorList>
            <consortium name="Ensembl"/>
        </authorList>
    </citation>
    <scope>IDENTIFICATION</scope>
</reference>
<dbReference type="InterPro" id="IPR038870">
    <property type="entry name" value="UBAP1"/>
</dbReference>
<dbReference type="Gene3D" id="1.20.120.1920">
    <property type="entry name" value="UBAP1 SOUBA domain"/>
    <property type="match status" value="1"/>
</dbReference>
<protein>
    <submittedName>
        <fullName evidence="3">Ubiquitin associated protein 1 like</fullName>
    </submittedName>
</protein>
<dbReference type="GO" id="GO:0000813">
    <property type="term" value="C:ESCRT I complex"/>
    <property type="evidence" value="ECO:0007669"/>
    <property type="project" value="InterPro"/>
</dbReference>
<dbReference type="CDD" id="cd14316">
    <property type="entry name" value="UBA2_UBAP1_like"/>
    <property type="match status" value="1"/>
</dbReference>
<dbReference type="Ensembl" id="ENSAPLT00020022057.1">
    <property type="protein sequence ID" value="ENSAPLP00020020420.1"/>
    <property type="gene ID" value="ENSAPLG00020014372.1"/>
</dbReference>
<dbReference type="InterPro" id="IPR042575">
    <property type="entry name" value="UBAP1_C"/>
</dbReference>
<dbReference type="PROSITE" id="PS50030">
    <property type="entry name" value="UBA"/>
    <property type="match status" value="1"/>
</dbReference>
<dbReference type="InterPro" id="IPR015940">
    <property type="entry name" value="UBA"/>
</dbReference>
<dbReference type="InterPro" id="IPR049467">
    <property type="entry name" value="UBAP-1-like_UBA2"/>
</dbReference>
<evidence type="ECO:0000256" key="1">
    <source>
        <dbReference type="SAM" id="MobiDB-lite"/>
    </source>
</evidence>
<proteinExistence type="predicted"/>
<feature type="region of interest" description="Disordered" evidence="1">
    <location>
        <begin position="93"/>
        <end position="113"/>
    </location>
</feature>
<dbReference type="Proteomes" id="UP000694400">
    <property type="component" value="Chromosome 12"/>
</dbReference>
<organism evidence="3 4">
    <name type="scientific">Anas platyrhynchos</name>
    <name type="common">Mallard</name>
    <name type="synonym">Anas boschas</name>
    <dbReference type="NCBI Taxonomy" id="8839"/>
    <lineage>
        <taxon>Eukaryota</taxon>
        <taxon>Metazoa</taxon>
        <taxon>Chordata</taxon>
        <taxon>Craniata</taxon>
        <taxon>Vertebrata</taxon>
        <taxon>Euteleostomi</taxon>
        <taxon>Archelosauria</taxon>
        <taxon>Archosauria</taxon>
        <taxon>Dinosauria</taxon>
        <taxon>Saurischia</taxon>
        <taxon>Theropoda</taxon>
        <taxon>Coelurosauria</taxon>
        <taxon>Aves</taxon>
        <taxon>Neognathae</taxon>
        <taxon>Galloanserae</taxon>
        <taxon>Anseriformes</taxon>
        <taxon>Anatidae</taxon>
        <taxon>Anatinae</taxon>
        <taxon>Anas</taxon>
    </lineage>
</organism>
<dbReference type="AlphaFoldDB" id="A0A8B9TGQ5"/>
<dbReference type="GO" id="GO:0043130">
    <property type="term" value="F:ubiquitin binding"/>
    <property type="evidence" value="ECO:0007669"/>
    <property type="project" value="InterPro"/>
</dbReference>
<dbReference type="PANTHER" id="PTHR15960:SF3">
    <property type="entry name" value="UBIQUITIN-ASSOCIATED PROTEIN 1-LIKE"/>
    <property type="match status" value="1"/>
</dbReference>